<keyword evidence="2" id="KW-0732">Signal</keyword>
<dbReference type="Gene3D" id="2.30.180.10">
    <property type="entry name" value="FAS1 domain"/>
    <property type="match status" value="4"/>
</dbReference>
<dbReference type="SUPFAM" id="SSF82153">
    <property type="entry name" value="FAS1 domain"/>
    <property type="match status" value="4"/>
</dbReference>
<evidence type="ECO:0000256" key="1">
    <source>
        <dbReference type="SAM" id="MobiDB-lite"/>
    </source>
</evidence>
<dbReference type="GeneID" id="17321217"/>
<dbReference type="SMART" id="SM00554">
    <property type="entry name" value="FAS1"/>
    <property type="match status" value="4"/>
</dbReference>
<feature type="domain" description="FAS1" evidence="3">
    <location>
        <begin position="239"/>
        <end position="399"/>
    </location>
</feature>
<evidence type="ECO:0000259" key="3">
    <source>
        <dbReference type="PROSITE" id="PS50213"/>
    </source>
</evidence>
<dbReference type="InterPro" id="IPR001767">
    <property type="entry name" value="Hedgehog_Hint"/>
</dbReference>
<reference evidence="5" key="1">
    <citation type="journal article" date="2013" name="Proc. Natl. Acad. Sci. U.S.A.">
        <title>Genome structure and metabolic features in the red seaweed Chondrus crispus shed light on evolution of the Archaeplastida.</title>
        <authorList>
            <person name="Collen J."/>
            <person name="Porcel B."/>
            <person name="Carre W."/>
            <person name="Ball S.G."/>
            <person name="Chaparro C."/>
            <person name="Tonon T."/>
            <person name="Barbeyron T."/>
            <person name="Michel G."/>
            <person name="Noel B."/>
            <person name="Valentin K."/>
            <person name="Elias M."/>
            <person name="Artiguenave F."/>
            <person name="Arun A."/>
            <person name="Aury J.M."/>
            <person name="Barbosa-Neto J.F."/>
            <person name="Bothwell J.H."/>
            <person name="Bouget F.Y."/>
            <person name="Brillet L."/>
            <person name="Cabello-Hurtado F."/>
            <person name="Capella-Gutierrez S."/>
            <person name="Charrier B."/>
            <person name="Cladiere L."/>
            <person name="Cock J.M."/>
            <person name="Coelho S.M."/>
            <person name="Colleoni C."/>
            <person name="Czjzek M."/>
            <person name="Da Silva C."/>
            <person name="Delage L."/>
            <person name="Denoeud F."/>
            <person name="Deschamps P."/>
            <person name="Dittami S.M."/>
            <person name="Gabaldon T."/>
            <person name="Gachon C.M."/>
            <person name="Groisillier A."/>
            <person name="Herve C."/>
            <person name="Jabbari K."/>
            <person name="Katinka M."/>
            <person name="Kloareg B."/>
            <person name="Kowalczyk N."/>
            <person name="Labadie K."/>
            <person name="Leblanc C."/>
            <person name="Lopez P.J."/>
            <person name="McLachlan D.H."/>
            <person name="Meslet-Cladiere L."/>
            <person name="Moustafa A."/>
            <person name="Nehr Z."/>
            <person name="Nyvall Collen P."/>
            <person name="Panaud O."/>
            <person name="Partensky F."/>
            <person name="Poulain J."/>
            <person name="Rensing S.A."/>
            <person name="Rousvoal S."/>
            <person name="Samson G."/>
            <person name="Symeonidi A."/>
            <person name="Weissenbach J."/>
            <person name="Zambounis A."/>
            <person name="Wincker P."/>
            <person name="Boyen C."/>
        </authorList>
    </citation>
    <scope>NUCLEOTIDE SEQUENCE [LARGE SCALE GENOMIC DNA]</scope>
    <source>
        <strain evidence="5">cv. Stackhouse</strain>
    </source>
</reference>
<dbReference type="InterPro" id="IPR000782">
    <property type="entry name" value="FAS1_domain"/>
</dbReference>
<feature type="domain" description="FAS1" evidence="3">
    <location>
        <begin position="41"/>
        <end position="201"/>
    </location>
</feature>
<dbReference type="InterPro" id="IPR006141">
    <property type="entry name" value="Intein_N"/>
</dbReference>
<dbReference type="InterPro" id="IPR003587">
    <property type="entry name" value="Hint_dom_N"/>
</dbReference>
<evidence type="ECO:0000313" key="4">
    <source>
        <dbReference type="EMBL" id="CDF33650.1"/>
    </source>
</evidence>
<name>R7Q842_CHOCR</name>
<feature type="domain" description="FAS1" evidence="3">
    <location>
        <begin position="440"/>
        <end position="600"/>
    </location>
</feature>
<dbReference type="RefSeq" id="XP_005713469.1">
    <property type="nucleotide sequence ID" value="XM_005713412.1"/>
</dbReference>
<dbReference type="PANTHER" id="PTHR10900">
    <property type="entry name" value="PERIOSTIN-RELATED"/>
    <property type="match status" value="1"/>
</dbReference>
<feature type="signal peptide" evidence="2">
    <location>
        <begin position="1"/>
        <end position="19"/>
    </location>
</feature>
<dbReference type="EMBL" id="HG001653">
    <property type="protein sequence ID" value="CDF33650.1"/>
    <property type="molecule type" value="Genomic_DNA"/>
</dbReference>
<keyword evidence="5" id="KW-1185">Reference proteome</keyword>
<organism evidence="4 5">
    <name type="scientific">Chondrus crispus</name>
    <name type="common">Carrageen Irish moss</name>
    <name type="synonym">Polymorpha crispa</name>
    <dbReference type="NCBI Taxonomy" id="2769"/>
    <lineage>
        <taxon>Eukaryota</taxon>
        <taxon>Rhodophyta</taxon>
        <taxon>Florideophyceae</taxon>
        <taxon>Rhodymeniophycidae</taxon>
        <taxon>Gigartinales</taxon>
        <taxon>Gigartinaceae</taxon>
        <taxon>Chondrus</taxon>
    </lineage>
</organism>
<dbReference type="PROSITE" id="PS50213">
    <property type="entry name" value="FAS1"/>
    <property type="match status" value="4"/>
</dbReference>
<dbReference type="Pfam" id="PF01079">
    <property type="entry name" value="Hint"/>
    <property type="match status" value="1"/>
</dbReference>
<evidence type="ECO:0000313" key="5">
    <source>
        <dbReference type="Proteomes" id="UP000012073"/>
    </source>
</evidence>
<dbReference type="PROSITE" id="PS50817">
    <property type="entry name" value="INTEIN_N_TER"/>
    <property type="match status" value="1"/>
</dbReference>
<dbReference type="CDD" id="cd00081">
    <property type="entry name" value="Hint"/>
    <property type="match status" value="1"/>
</dbReference>
<dbReference type="Pfam" id="PF02469">
    <property type="entry name" value="Fasciclin"/>
    <property type="match status" value="4"/>
</dbReference>
<dbReference type="KEGG" id="ccp:CHC_T00002202001"/>
<proteinExistence type="predicted"/>
<dbReference type="GO" id="GO:0005615">
    <property type="term" value="C:extracellular space"/>
    <property type="evidence" value="ECO:0007669"/>
    <property type="project" value="TreeGrafter"/>
</dbReference>
<dbReference type="AlphaFoldDB" id="R7Q842"/>
<dbReference type="STRING" id="2769.R7Q842"/>
<feature type="compositionally biased region" description="Acidic residues" evidence="1">
    <location>
        <begin position="833"/>
        <end position="843"/>
    </location>
</feature>
<feature type="compositionally biased region" description="Low complexity" evidence="1">
    <location>
        <begin position="813"/>
        <end position="832"/>
    </location>
</feature>
<dbReference type="InterPro" id="IPR036844">
    <property type="entry name" value="Hint_dom_sf"/>
</dbReference>
<dbReference type="GO" id="GO:0016539">
    <property type="term" value="P:intein-mediated protein splicing"/>
    <property type="evidence" value="ECO:0007669"/>
    <property type="project" value="InterPro"/>
</dbReference>
<dbReference type="Gramene" id="CDF33650">
    <property type="protein sequence ID" value="CDF33650"/>
    <property type="gene ID" value="CHC_T00002202001"/>
</dbReference>
<dbReference type="InterPro" id="IPR050904">
    <property type="entry name" value="Adhesion/Biosynth-related"/>
</dbReference>
<feature type="domain" description="FAS1" evidence="3">
    <location>
        <begin position="641"/>
        <end position="801"/>
    </location>
</feature>
<dbReference type="GO" id="GO:0016540">
    <property type="term" value="P:protein autoprocessing"/>
    <property type="evidence" value="ECO:0007669"/>
    <property type="project" value="InterPro"/>
</dbReference>
<dbReference type="Gene3D" id="2.170.16.10">
    <property type="entry name" value="Hedgehog/Intein (Hint) domain"/>
    <property type="match status" value="1"/>
</dbReference>
<feature type="chain" id="PRO_5004442711" description="FAS1 domain-containing protein" evidence="2">
    <location>
        <begin position="20"/>
        <end position="1025"/>
    </location>
</feature>
<dbReference type="PANTHER" id="PTHR10900:SF77">
    <property type="entry name" value="FI19380P1"/>
    <property type="match status" value="1"/>
</dbReference>
<sequence>MTLRPIIILLLALLAAAAAQDGPLPPSAADDVPDAVVPDPRPTILGLLASDPDQFSVLALAALAVPDLTEALGDPNRRLTVFAPTNAAFAALTNKLSPGAGVDAADPEGILFALMGALPGPLPGRSPGEVLTTILSYHLLAFAAPFQELENDGTAETVQGTLLRFRDGRVVDRDPSRRNPRPDPRNVFTQNGWVHVIDTVLLPFNLETALAPLTPDGPDPIPIEEAEDVPDAILLDPRPTILGFVESRPDSFGILARAVGTVDSLVKALDDPNSRFTVFAPTDEAFTALANQLVPGADLNPADKDAVVEALVSAIAPLADVEAAANSTIESILGYHALPFAAPFQELEDMSSAETVQGDALRFADGLVIDADESRENPVADPRNFFPQNGWVHVIDLVLLPFDLDAVLGPSEPEMPEEGQPIDISEAEDVPDATIPDPRPTILGLVQSDPEQFGILGRAVGTVDSLVEVLGNPGSRLTVFAPTDEAFTNLANTLVPDANLEASDKDAVVEALVTAIAPLADVEAAGGATIESILLYHALGMAAPLGKLEEMKTAKTLQGGVLSFNSGSVTDDDPSREDAVVDPRNIFTQNGWVHVIDSVLLPFDLGAVVNPSEPEMPEEGQPIDISEAEDVPDATIPDPRPTILGLVQSDPEQFGILGRAVGTVDSLVEVLGNPGSRLTVFAPTDEAFTNLANTLAPDANLEASDKDAVVEALVTAIAPLADVEAAGGATIESILLYHTLGEASPIQELEKSDTLTTLQGDSISVADGKVTDGDDSRDDAAISTPNIFLQNGWVHVVDSVLLPFNLGNLASAASPSISPEAEASPNISPEAEASPDEDDDDDGVCFPESATIRLADGSSVPMHLLEAGTEIHVGREGKTSRIFAFTHKNRVRRTLFYALTTASGHSVTLTGSHYLYANGKLTAAGAVQIGDMLDTRAGNSQVVRVGRVHGKGLFAPHTLHGDLEVDGVVVSGYSRALNPTIAHGLLAPVRLLTKYAGVVEPLGSLFYDGADRIASYLPKGSRRYE</sequence>
<dbReference type="SMART" id="SM00306">
    <property type="entry name" value="HintN"/>
    <property type="match status" value="1"/>
</dbReference>
<dbReference type="OrthoDB" id="5212at2759"/>
<protein>
    <recommendedName>
        <fullName evidence="3">FAS1 domain-containing protein</fullName>
    </recommendedName>
</protein>
<evidence type="ECO:0000256" key="2">
    <source>
        <dbReference type="SAM" id="SignalP"/>
    </source>
</evidence>
<gene>
    <name evidence="4" type="ORF">CHC_T00002202001</name>
</gene>
<accession>R7Q842</accession>
<dbReference type="SUPFAM" id="SSF51294">
    <property type="entry name" value="Hedgehog/intein (Hint) domain"/>
    <property type="match status" value="1"/>
</dbReference>
<feature type="region of interest" description="Disordered" evidence="1">
    <location>
        <begin position="813"/>
        <end position="844"/>
    </location>
</feature>
<dbReference type="InterPro" id="IPR036378">
    <property type="entry name" value="FAS1_dom_sf"/>
</dbReference>
<dbReference type="Proteomes" id="UP000012073">
    <property type="component" value="Unassembled WGS sequence"/>
</dbReference>